<dbReference type="InterPro" id="IPR001753">
    <property type="entry name" value="Enoyl-CoA_hydra/iso"/>
</dbReference>
<dbReference type="InterPro" id="IPR029045">
    <property type="entry name" value="ClpP/crotonase-like_dom_sf"/>
</dbReference>
<protein>
    <submittedName>
        <fullName evidence="2">Putative enoyl-CoA hydratase echA8</fullName>
        <ecNumber evidence="2">4.2.1.17</ecNumber>
    </submittedName>
</protein>
<dbReference type="PANTHER" id="PTHR43802">
    <property type="entry name" value="ENOYL-COA HYDRATASE"/>
    <property type="match status" value="1"/>
</dbReference>
<dbReference type="PANTHER" id="PTHR43802:SF1">
    <property type="entry name" value="IP11341P-RELATED"/>
    <property type="match status" value="1"/>
</dbReference>
<dbReference type="NCBIfam" id="NF005126">
    <property type="entry name" value="PRK06563.1"/>
    <property type="match status" value="1"/>
</dbReference>
<comment type="similarity">
    <text evidence="1">Belongs to the enoyl-CoA hydratase/isomerase family.</text>
</comment>
<reference evidence="2 3" key="1">
    <citation type="submission" date="2017-02" db="EMBL/GenBank/DDBJ databases">
        <authorList>
            <person name="Peterson S.W."/>
        </authorList>
    </citation>
    <scope>NUCLEOTIDE SEQUENCE [LARGE SCALE GENOMIC DNA]</scope>
    <source>
        <strain evidence="2">Psychrobacter_piechaudii</strain>
    </source>
</reference>
<dbReference type="Proteomes" id="UP000188357">
    <property type="component" value="Unassembled WGS sequence"/>
</dbReference>
<organism evidence="2 3">
    <name type="scientific">Psychrobacter piechaudii</name>
    <dbReference type="NCBI Taxonomy" id="1945521"/>
    <lineage>
        <taxon>Bacteria</taxon>
        <taxon>Pseudomonadati</taxon>
        <taxon>Pseudomonadota</taxon>
        <taxon>Gammaproteobacteria</taxon>
        <taxon>Moraxellales</taxon>
        <taxon>Moraxellaceae</taxon>
        <taxon>Psychrobacter</taxon>
    </lineage>
</organism>
<dbReference type="Pfam" id="PF00378">
    <property type="entry name" value="ECH_1"/>
    <property type="match status" value="1"/>
</dbReference>
<evidence type="ECO:0000256" key="1">
    <source>
        <dbReference type="ARBA" id="ARBA00005254"/>
    </source>
</evidence>
<dbReference type="STRING" id="1945521.A1232T_00194"/>
<dbReference type="OrthoDB" id="9807606at2"/>
<dbReference type="SUPFAM" id="SSF52096">
    <property type="entry name" value="ClpP/crotonase"/>
    <property type="match status" value="1"/>
</dbReference>
<dbReference type="CDD" id="cd06558">
    <property type="entry name" value="crotonase-like"/>
    <property type="match status" value="1"/>
</dbReference>
<gene>
    <name evidence="2" type="primary">echA8_2</name>
    <name evidence="2" type="ORF">A1232T_00194</name>
</gene>
<keyword evidence="3" id="KW-1185">Reference proteome</keyword>
<dbReference type="RefSeq" id="WP_077450055.1">
    <property type="nucleotide sequence ID" value="NZ_FUGE01000045.1"/>
</dbReference>
<keyword evidence="2" id="KW-0456">Lyase</keyword>
<sequence length="270" mass="29420">MTSNSNNSESKQPSRISYATEGYIGLIGLNRADKRNAFDSHMITQLSQALTRYENDETLRCALIFAHGEHFTAGLDLMELQDKLDKGVFAFDSTQIDPWGISGKLRTKPVVVAVQGICFTAGIELMLNADVVVASEDCNFAQMEVQRGIMPFGGATVRFVQAAGWQKAMPYLLTGKPFDAATAEKLNLVSEVVEKGKQYDRAYELAVEISKAAPLGVQALLASALDGARNGADSALGNIHSFLPPLFYSEDAKEGVMAMVERREAQFKGR</sequence>
<dbReference type="Gene3D" id="3.90.226.10">
    <property type="entry name" value="2-enoyl-CoA Hydratase, Chain A, domain 1"/>
    <property type="match status" value="1"/>
</dbReference>
<accession>A0A1R4GCA5</accession>
<evidence type="ECO:0000313" key="2">
    <source>
        <dbReference type="EMBL" id="SJM65808.1"/>
    </source>
</evidence>
<proteinExistence type="inferred from homology"/>
<dbReference type="InterPro" id="IPR014748">
    <property type="entry name" value="Enoyl-CoA_hydra_C"/>
</dbReference>
<dbReference type="AlphaFoldDB" id="A0A1R4GCA5"/>
<evidence type="ECO:0000313" key="3">
    <source>
        <dbReference type="Proteomes" id="UP000188357"/>
    </source>
</evidence>
<dbReference type="Gene3D" id="1.10.12.10">
    <property type="entry name" value="Lyase 2-enoyl-coa Hydratase, Chain A, domain 2"/>
    <property type="match status" value="1"/>
</dbReference>
<dbReference type="EC" id="4.2.1.17" evidence="2"/>
<dbReference type="GO" id="GO:0004300">
    <property type="term" value="F:enoyl-CoA hydratase activity"/>
    <property type="evidence" value="ECO:0007669"/>
    <property type="project" value="UniProtKB-EC"/>
</dbReference>
<dbReference type="EMBL" id="FUGE01000045">
    <property type="protein sequence ID" value="SJM65808.1"/>
    <property type="molecule type" value="Genomic_DNA"/>
</dbReference>
<name>A0A1R4GCA5_9GAMM</name>